<reference evidence="1 2" key="1">
    <citation type="submission" date="2021-06" db="EMBL/GenBank/DDBJ databases">
        <title>Bradyrhizobium sp. S2-11-4 Genome sequencing.</title>
        <authorList>
            <person name="Jin L."/>
        </authorList>
    </citation>
    <scope>NUCLEOTIDE SEQUENCE [LARGE SCALE GENOMIC DNA]</scope>
    <source>
        <strain evidence="1 2">S2-11-4</strain>
    </source>
</reference>
<name>A0A975NYC2_9BRAD</name>
<dbReference type="AlphaFoldDB" id="A0A975NYC2"/>
<organism evidence="1 2">
    <name type="scientific">Bradyrhizobium sediminis</name>
    <dbReference type="NCBI Taxonomy" id="2840469"/>
    <lineage>
        <taxon>Bacteria</taxon>
        <taxon>Pseudomonadati</taxon>
        <taxon>Pseudomonadota</taxon>
        <taxon>Alphaproteobacteria</taxon>
        <taxon>Hyphomicrobiales</taxon>
        <taxon>Nitrobacteraceae</taxon>
        <taxon>Bradyrhizobium</taxon>
    </lineage>
</organism>
<dbReference type="Proteomes" id="UP000676951">
    <property type="component" value="Chromosome"/>
</dbReference>
<dbReference type="EMBL" id="CP076136">
    <property type="protein sequence ID" value="QWG23225.1"/>
    <property type="molecule type" value="Genomic_DNA"/>
</dbReference>
<protein>
    <submittedName>
        <fullName evidence="1">Uncharacterized protein</fullName>
    </submittedName>
</protein>
<evidence type="ECO:0000313" key="2">
    <source>
        <dbReference type="Proteomes" id="UP000676951"/>
    </source>
</evidence>
<accession>A0A975NYC2</accession>
<proteinExistence type="predicted"/>
<gene>
    <name evidence="1" type="ORF">KMZ93_25370</name>
</gene>
<dbReference type="RefSeq" id="WP_215603981.1">
    <property type="nucleotide sequence ID" value="NZ_CP076136.1"/>
</dbReference>
<evidence type="ECO:0000313" key="1">
    <source>
        <dbReference type="EMBL" id="QWG23225.1"/>
    </source>
</evidence>
<keyword evidence="2" id="KW-1185">Reference proteome</keyword>
<sequence length="306" mass="33185">MVSAVQVWNPDDWEVFALSLLQSRHGALDVHKIPAAHKGDFGIDYYCTTQAVAYQCYVAQEPIDIVTRADRQKKKITTDIGKIVSNASEVSKLFMGVPIKHWILLTPVHDSKDVNLHCAKKTLEIRKLNCAHLDGHFEIDIHDQKSFPVAAVAAGISALTKVTLDVPHPTAQEMTLWQAGSPSLLANATHKLMKRAGPDKIQEVVAEAVRSFLQGNAILDALRSTAPDLHERVIASVALRSRRLSFAGPQGGPGPGSILNAEIENLIAAIKGAATNLSDDNAERIALGAVAEWIMRCPLDFNSDGV</sequence>